<comment type="caution">
    <text evidence="2">The sequence shown here is derived from an EMBL/GenBank/DDBJ whole genome shotgun (WGS) entry which is preliminary data.</text>
</comment>
<dbReference type="Gene3D" id="3.80.10.10">
    <property type="entry name" value="Ribonuclease Inhibitor"/>
    <property type="match status" value="1"/>
</dbReference>
<evidence type="ECO:0000256" key="1">
    <source>
        <dbReference type="SAM" id="SignalP"/>
    </source>
</evidence>
<keyword evidence="1" id="KW-0732">Signal</keyword>
<feature type="chain" id="PRO_5001665393" description="Leucine Rich repeat-containing domain protein" evidence="1">
    <location>
        <begin position="19"/>
        <end position="657"/>
    </location>
</feature>
<dbReference type="EMBL" id="JNGW01000073">
    <property type="protein sequence ID" value="KDR52179.1"/>
    <property type="molecule type" value="Genomic_DNA"/>
</dbReference>
<protein>
    <recommendedName>
        <fullName evidence="4">Leucine Rich repeat-containing domain protein</fullName>
    </recommendedName>
</protein>
<evidence type="ECO:0000313" key="3">
    <source>
        <dbReference type="Proteomes" id="UP000027442"/>
    </source>
</evidence>
<evidence type="ECO:0000313" key="2">
    <source>
        <dbReference type="EMBL" id="KDR52179.1"/>
    </source>
</evidence>
<dbReference type="PATRIC" id="fig|1122985.7.peg.1781"/>
<gene>
    <name evidence="2" type="ORF">HMPREF1991_01712</name>
</gene>
<dbReference type="SUPFAM" id="SSF52058">
    <property type="entry name" value="L domain-like"/>
    <property type="match status" value="1"/>
</dbReference>
<dbReference type="AlphaFoldDB" id="A0A069QJI5"/>
<proteinExistence type="predicted"/>
<dbReference type="InterPro" id="IPR032675">
    <property type="entry name" value="LRR_dom_sf"/>
</dbReference>
<dbReference type="eggNOG" id="COG5492">
    <property type="taxonomic scope" value="Bacteria"/>
</dbReference>
<dbReference type="PANTHER" id="PTHR45661">
    <property type="entry name" value="SURFACE ANTIGEN"/>
    <property type="match status" value="1"/>
</dbReference>
<dbReference type="PANTHER" id="PTHR45661:SF3">
    <property type="entry name" value="IG-LIKE DOMAIN-CONTAINING PROTEIN"/>
    <property type="match status" value="1"/>
</dbReference>
<dbReference type="Pfam" id="PF13306">
    <property type="entry name" value="LRR_5"/>
    <property type="match status" value="2"/>
</dbReference>
<keyword evidence="3" id="KW-1185">Reference proteome</keyword>
<organism evidence="2 3">
    <name type="scientific">Hoylesella loescheii DSM 19665 = JCM 12249 = ATCC 15930</name>
    <dbReference type="NCBI Taxonomy" id="1122985"/>
    <lineage>
        <taxon>Bacteria</taxon>
        <taxon>Pseudomonadati</taxon>
        <taxon>Bacteroidota</taxon>
        <taxon>Bacteroidia</taxon>
        <taxon>Bacteroidales</taxon>
        <taxon>Prevotellaceae</taxon>
        <taxon>Hoylesella</taxon>
    </lineage>
</organism>
<dbReference type="Proteomes" id="UP000027442">
    <property type="component" value="Unassembled WGS sequence"/>
</dbReference>
<name>A0A069QJI5_HOYLO</name>
<dbReference type="InterPro" id="IPR053139">
    <property type="entry name" value="Surface_bspA-like"/>
</dbReference>
<accession>A0A069QJI5</accession>
<dbReference type="InterPro" id="IPR026906">
    <property type="entry name" value="LRR_5"/>
</dbReference>
<dbReference type="RefSeq" id="WP_018968307.1">
    <property type="nucleotide sequence ID" value="NZ_KB899225.1"/>
</dbReference>
<sequence>MKKYILLLFLAVCAQLSANTLDKETLFKGTAMLNGKAIPMWFNVTGNATAEIGNGKNAAISQYAEGKLVVPANIINPADNSSYKVTKVANFAFSLCSKLTEVTLEEGIKEIGEQVFSGCNSLASVRYPASLTAIGRGAFMGCKQLKHALLPENLATIGQESFVENQFADSKMQLPWRITTIPVAAFQDCKLQIVVLSPSLISVEEDAFLRAGACDFYMFDRNIVPIVHDKGISVASHWFATKPQNYDKKSFCNGLLPINAMVPQDEFTAENITYKIEQAAQYPSVFTASAYKKSDEMAWTSEFSALKESVINPTFPGKWKPEFRVNGIKSTFFEGTEIVKLHHIALPASIDASLSKNAFAQCKALVSLDLSAMKPLSEGESNAILGGIAENTIVYAPKGQALSYRDCNVVLTKDNGQRHTRHFKIHLDDSFDALALEASLAYQLPYSFMAERATFYRSSFKSKQKETLVLPFAAKPQGKAYAFAGMKKQSETETVASFAKKNELLANTPYIYESDGTEISAENVEVNPKVAESKPLEKDNLYAVYKADLIKKLAEEKLLNGIVYTFNADGTAGGTTFVQASDDAKITPFHAFFHLSDKNAGANLKLLFEGEASTGIQKVSTEAANEDNTWFNLQGVRFNTKPQKGIYIHKGKKLMVP</sequence>
<feature type="signal peptide" evidence="1">
    <location>
        <begin position="1"/>
        <end position="18"/>
    </location>
</feature>
<evidence type="ECO:0008006" key="4">
    <source>
        <dbReference type="Google" id="ProtNLM"/>
    </source>
</evidence>
<reference evidence="2 3" key="1">
    <citation type="submission" date="2013-08" db="EMBL/GenBank/DDBJ databases">
        <authorList>
            <person name="Weinstock G."/>
            <person name="Sodergren E."/>
            <person name="Wylie T."/>
            <person name="Fulton L."/>
            <person name="Fulton R."/>
            <person name="Fronick C."/>
            <person name="O'Laughlin M."/>
            <person name="Godfrey J."/>
            <person name="Miner T."/>
            <person name="Herter B."/>
            <person name="Appelbaum E."/>
            <person name="Cordes M."/>
            <person name="Lek S."/>
            <person name="Wollam A."/>
            <person name="Pepin K.H."/>
            <person name="Palsikar V.B."/>
            <person name="Mitreva M."/>
            <person name="Wilson R.K."/>
        </authorList>
    </citation>
    <scope>NUCLEOTIDE SEQUENCE [LARGE SCALE GENOMIC DNA]</scope>
    <source>
        <strain evidence="2 3">ATCC 15930</strain>
    </source>
</reference>
<dbReference type="HOGENOM" id="CLU_415532_0_0_10"/>